<feature type="domain" description="T-SNARE coiled-coil homology" evidence="14">
    <location>
        <begin position="176"/>
        <end position="238"/>
    </location>
</feature>
<dbReference type="CDD" id="cd15841">
    <property type="entry name" value="SNARE_Qc"/>
    <property type="match status" value="1"/>
</dbReference>
<feature type="compositionally biased region" description="Gly residues" evidence="12">
    <location>
        <begin position="130"/>
        <end position="139"/>
    </location>
</feature>
<evidence type="ECO:0000256" key="5">
    <source>
        <dbReference type="ARBA" id="ARBA00022927"/>
    </source>
</evidence>
<evidence type="ECO:0000256" key="11">
    <source>
        <dbReference type="SAM" id="Coils"/>
    </source>
</evidence>
<feature type="transmembrane region" description="Helical" evidence="13">
    <location>
        <begin position="252"/>
        <end position="269"/>
    </location>
</feature>
<protein>
    <submittedName>
        <fullName evidence="15">Syntaxin-71</fullName>
    </submittedName>
</protein>
<dbReference type="PROSITE" id="PS50192">
    <property type="entry name" value="T_SNARE"/>
    <property type="match status" value="1"/>
</dbReference>
<dbReference type="PROSITE" id="PS00914">
    <property type="entry name" value="SYNTAXIN"/>
    <property type="match status" value="1"/>
</dbReference>
<evidence type="ECO:0000256" key="13">
    <source>
        <dbReference type="SAM" id="Phobius"/>
    </source>
</evidence>
<evidence type="ECO:0000256" key="7">
    <source>
        <dbReference type="ARBA" id="ARBA00023054"/>
    </source>
</evidence>
<dbReference type="GO" id="GO:0012505">
    <property type="term" value="C:endomembrane system"/>
    <property type="evidence" value="ECO:0007669"/>
    <property type="project" value="TreeGrafter"/>
</dbReference>
<evidence type="ECO:0000256" key="1">
    <source>
        <dbReference type="ARBA" id="ARBA00004167"/>
    </source>
</evidence>
<comment type="similarity">
    <text evidence="2">Belongs to the syntaxin family.</text>
</comment>
<accession>C0L7E7</accession>
<evidence type="ECO:0000256" key="3">
    <source>
        <dbReference type="ARBA" id="ARBA00022448"/>
    </source>
</evidence>
<keyword evidence="4 13" id="KW-0812">Transmembrane</keyword>
<dbReference type="InterPro" id="IPR045242">
    <property type="entry name" value="Syntaxin"/>
</dbReference>
<evidence type="ECO:0000256" key="4">
    <source>
        <dbReference type="ARBA" id="ARBA00022692"/>
    </source>
</evidence>
<keyword evidence="7 11" id="KW-0175">Coiled coil</keyword>
<comment type="function">
    <text evidence="9">Vesicle trafficking protein that functions in the secretory pathway.</text>
</comment>
<dbReference type="GO" id="GO:0005484">
    <property type="term" value="F:SNAP receptor activity"/>
    <property type="evidence" value="ECO:0007669"/>
    <property type="project" value="InterPro"/>
</dbReference>
<dbReference type="GO" id="GO:0031201">
    <property type="term" value="C:SNARE complex"/>
    <property type="evidence" value="ECO:0007669"/>
    <property type="project" value="TreeGrafter"/>
</dbReference>
<dbReference type="AlphaFoldDB" id="C0L7E7"/>
<dbReference type="Pfam" id="PF05739">
    <property type="entry name" value="SNARE"/>
    <property type="match status" value="1"/>
</dbReference>
<comment type="subunit">
    <text evidence="10">Part of the t-SNARE complex.</text>
</comment>
<comment type="subcellular location">
    <subcellularLocation>
        <location evidence="1">Membrane</location>
        <topology evidence="1">Single-pass membrane protein</topology>
    </subcellularLocation>
</comment>
<feature type="coiled-coil region" evidence="11">
    <location>
        <begin position="214"/>
        <end position="241"/>
    </location>
</feature>
<evidence type="ECO:0000256" key="10">
    <source>
        <dbReference type="ARBA" id="ARBA00061857"/>
    </source>
</evidence>
<reference evidence="15" key="1">
    <citation type="journal article" date="2011" name="J. Agric. Food Chem.">
        <title>Identification and characterization of genes differentially expressed in cherimoya (Annona cherimola Mill) after exposure to chilling injury conditions.</title>
        <authorList>
            <person name="Gonzalez-Aguero M."/>
            <person name="Cifuentes-Esquivel N."/>
            <person name="Ibanez-Carrasco F."/>
            <person name="Gudenschwager O."/>
            <person name="Campos-Vargas R."/>
            <person name="Defilippi B.G."/>
        </authorList>
    </citation>
    <scope>NUCLEOTIDE SEQUENCE</scope>
</reference>
<evidence type="ECO:0000256" key="12">
    <source>
        <dbReference type="SAM" id="MobiDB-lite"/>
    </source>
</evidence>
<dbReference type="GO" id="GO:0006906">
    <property type="term" value="P:vesicle fusion"/>
    <property type="evidence" value="ECO:0007669"/>
    <property type="project" value="TreeGrafter"/>
</dbReference>
<evidence type="ECO:0000313" key="15">
    <source>
        <dbReference type="EMBL" id="ACN50185.1"/>
    </source>
</evidence>
<name>C0L7E7_ANNCH</name>
<dbReference type="InterPro" id="IPR000727">
    <property type="entry name" value="T_SNARE_dom"/>
</dbReference>
<keyword evidence="8 13" id="KW-0472">Membrane</keyword>
<keyword evidence="5" id="KW-0653">Protein transport</keyword>
<dbReference type="EMBL" id="FJ664269">
    <property type="protein sequence ID" value="ACN50185.1"/>
    <property type="molecule type" value="mRNA"/>
</dbReference>
<dbReference type="Gene3D" id="1.20.5.110">
    <property type="match status" value="1"/>
</dbReference>
<dbReference type="FunFam" id="1.20.5.110:FF:000037">
    <property type="entry name" value="Putative syntaxin-71-like"/>
    <property type="match status" value="1"/>
</dbReference>
<dbReference type="SUPFAM" id="SSF58038">
    <property type="entry name" value="SNARE fusion complex"/>
    <property type="match status" value="1"/>
</dbReference>
<dbReference type="GO" id="GO:0006886">
    <property type="term" value="P:intracellular protein transport"/>
    <property type="evidence" value="ECO:0007669"/>
    <property type="project" value="InterPro"/>
</dbReference>
<evidence type="ECO:0000256" key="8">
    <source>
        <dbReference type="ARBA" id="ARBA00023136"/>
    </source>
</evidence>
<proteinExistence type="evidence at transcript level"/>
<dbReference type="GO" id="GO:0048278">
    <property type="term" value="P:vesicle docking"/>
    <property type="evidence" value="ECO:0007669"/>
    <property type="project" value="TreeGrafter"/>
</dbReference>
<gene>
    <name evidence="15" type="primary">SYP71</name>
</gene>
<keyword evidence="6 13" id="KW-1133">Transmembrane helix</keyword>
<evidence type="ECO:0000256" key="6">
    <source>
        <dbReference type="ARBA" id="ARBA00022989"/>
    </source>
</evidence>
<feature type="region of interest" description="Disordered" evidence="12">
    <location>
        <begin position="121"/>
        <end position="144"/>
    </location>
</feature>
<dbReference type="PANTHER" id="PTHR19957">
    <property type="entry name" value="SYNTAXIN"/>
    <property type="match status" value="1"/>
</dbReference>
<organism evidence="15">
    <name type="scientific">Annona cherimola</name>
    <name type="common">Custard apple</name>
    <name type="synonym">Cherimoya</name>
    <dbReference type="NCBI Taxonomy" id="49314"/>
    <lineage>
        <taxon>Eukaryota</taxon>
        <taxon>Viridiplantae</taxon>
        <taxon>Streptophyta</taxon>
        <taxon>Embryophyta</taxon>
        <taxon>Tracheophyta</taxon>
        <taxon>Spermatophyta</taxon>
        <taxon>Magnoliopsida</taxon>
        <taxon>Magnoliidae</taxon>
        <taxon>Magnoliales</taxon>
        <taxon>Annonaceae</taxon>
        <taxon>Annonoideae</taxon>
        <taxon>Annoneae</taxon>
        <taxon>Annona</taxon>
    </lineage>
</organism>
<dbReference type="InterPro" id="IPR006012">
    <property type="entry name" value="Syntaxin/epimorphin_CS"/>
</dbReference>
<dbReference type="GO" id="GO:0000149">
    <property type="term" value="F:SNARE binding"/>
    <property type="evidence" value="ECO:0007669"/>
    <property type="project" value="TreeGrafter"/>
</dbReference>
<evidence type="ECO:0000259" key="14">
    <source>
        <dbReference type="PROSITE" id="PS50192"/>
    </source>
</evidence>
<evidence type="ECO:0000256" key="2">
    <source>
        <dbReference type="ARBA" id="ARBA00009063"/>
    </source>
</evidence>
<dbReference type="PANTHER" id="PTHR19957:SF263">
    <property type="entry name" value="SYNTAXIN-72"/>
    <property type="match status" value="1"/>
</dbReference>
<sequence>MSVIDILTRVDSICKKYEKYDVEKQRDQNISGDDAFARLYSVVEADIEAALQKSEVAAKEKNRASAVAMNAEIRRTKARLLEEVPKLQRLAVKKVKGLSKEELATRSDLVLALPERIQAIPDGSSTATKQGGGGGGGWTASGSRTEIKFDSSADGRFDDEFFHQSEESSQFRQEYEMRKMRQDQGLDTISEGLDTLKNMAHDMNEELDRQVPLIDEIETKVDKATSDLKNTNVRLKETVNQLRSSRNFCIDIILLCIILGIAAYLYNVLKK</sequence>
<keyword evidence="3" id="KW-0813">Transport</keyword>
<evidence type="ECO:0000256" key="9">
    <source>
        <dbReference type="ARBA" id="ARBA00054128"/>
    </source>
</evidence>
<dbReference type="SMART" id="SM00397">
    <property type="entry name" value="t_SNARE"/>
    <property type="match status" value="1"/>
</dbReference>